<reference evidence="4" key="1">
    <citation type="submission" date="2020-06" db="EMBL/GenBank/DDBJ databases">
        <title>Draft genomic sequence of Geomonas sp. Red330.</title>
        <authorList>
            <person name="Itoh H."/>
            <person name="Zhenxing X."/>
            <person name="Ushijima N."/>
            <person name="Masuda Y."/>
            <person name="Shiratori Y."/>
            <person name="Senoo K."/>
        </authorList>
    </citation>
    <scope>NUCLEOTIDE SEQUENCE [LARGE SCALE GENOMIC DNA]</scope>
    <source>
        <strain evidence="4">Red330</strain>
    </source>
</reference>
<dbReference type="GO" id="GO:0035091">
    <property type="term" value="F:phosphatidylinositol binding"/>
    <property type="evidence" value="ECO:0007669"/>
    <property type="project" value="TreeGrafter"/>
</dbReference>
<proteinExistence type="predicted"/>
<keyword evidence="1" id="KW-0732">Signal</keyword>
<feature type="domain" description="Ysc84 actin-binding" evidence="2">
    <location>
        <begin position="102"/>
        <end position="224"/>
    </location>
</feature>
<evidence type="ECO:0000256" key="1">
    <source>
        <dbReference type="SAM" id="SignalP"/>
    </source>
</evidence>
<dbReference type="PANTHER" id="PTHR15629:SF2">
    <property type="entry name" value="SH3 DOMAIN-CONTAINING YSC84-LIKE PROTEIN 1"/>
    <property type="match status" value="1"/>
</dbReference>
<dbReference type="Proteomes" id="UP000556026">
    <property type="component" value="Unassembled WGS sequence"/>
</dbReference>
<name>A0A6V8ML47_9BACT</name>
<evidence type="ECO:0000259" key="2">
    <source>
        <dbReference type="Pfam" id="PF04366"/>
    </source>
</evidence>
<evidence type="ECO:0000313" key="3">
    <source>
        <dbReference type="EMBL" id="GFO60597.1"/>
    </source>
</evidence>
<dbReference type="InterPro" id="IPR051702">
    <property type="entry name" value="SH3_domain_YSC84-like"/>
</dbReference>
<feature type="signal peptide" evidence="1">
    <location>
        <begin position="1"/>
        <end position="25"/>
    </location>
</feature>
<dbReference type="RefSeq" id="WP_281380056.1">
    <property type="nucleotide sequence ID" value="NZ_BLXX01000009.1"/>
</dbReference>
<dbReference type="AlphaFoldDB" id="A0A6V8ML47"/>
<dbReference type="EMBL" id="BLXX01000009">
    <property type="protein sequence ID" value="GFO60597.1"/>
    <property type="molecule type" value="Genomic_DNA"/>
</dbReference>
<feature type="chain" id="PRO_5027742946" description="Ysc84 actin-binding domain-containing protein" evidence="1">
    <location>
        <begin position="26"/>
        <end position="224"/>
    </location>
</feature>
<comment type="caution">
    <text evidence="3">The sequence shown here is derived from an EMBL/GenBank/DDBJ whole genome shotgun (WGS) entry which is preliminary data.</text>
</comment>
<accession>A0A6V8ML47</accession>
<dbReference type="PANTHER" id="PTHR15629">
    <property type="entry name" value="SH3YL1 PROTEIN"/>
    <property type="match status" value="1"/>
</dbReference>
<evidence type="ECO:0000313" key="4">
    <source>
        <dbReference type="Proteomes" id="UP000556026"/>
    </source>
</evidence>
<protein>
    <recommendedName>
        <fullName evidence="2">Ysc84 actin-binding domain-containing protein</fullName>
    </recommendedName>
</protein>
<organism evidence="3 4">
    <name type="scientific">Geomonas silvestris</name>
    <dbReference type="NCBI Taxonomy" id="2740184"/>
    <lineage>
        <taxon>Bacteria</taxon>
        <taxon>Pseudomonadati</taxon>
        <taxon>Thermodesulfobacteriota</taxon>
        <taxon>Desulfuromonadia</taxon>
        <taxon>Geobacterales</taxon>
        <taxon>Geobacteraceae</taxon>
        <taxon>Geomonas</taxon>
    </lineage>
</organism>
<sequence length="224" mass="23347">MKKAILVFTGFMLLVLGALPQPALAEKEGRKVEDAIDVVKAVKAMPEEGIPQALLNNAHGIAVIPGVIKVGFVIGGRYGTGILTVRNDKGEWSDPVFVKIAGGSLGWQIGAQSTDLILVFKSKASVDGILKGKFTLGADASVAAGPVGRSAEGATDVMLKSEIFSYSRSRGLFAGLALDGAALTIDDDANASYYSKPDLAAQDIISGKVANRPPAVQELLKLLK</sequence>
<dbReference type="InterPro" id="IPR007461">
    <property type="entry name" value="Ysc84_actin-binding"/>
</dbReference>
<gene>
    <name evidence="3" type="ORF">GMST_29220</name>
</gene>
<keyword evidence="4" id="KW-1185">Reference proteome</keyword>
<dbReference type="Pfam" id="PF04366">
    <property type="entry name" value="Ysc84"/>
    <property type="match status" value="1"/>
</dbReference>
<dbReference type="CDD" id="cd11524">
    <property type="entry name" value="SYLF"/>
    <property type="match status" value="1"/>
</dbReference>